<dbReference type="SFLD" id="SFLDG01065">
    <property type="entry name" value="anaerobic_coproporphyrinogen-I"/>
    <property type="match status" value="1"/>
</dbReference>
<dbReference type="NCBIfam" id="TIGR00538">
    <property type="entry name" value="hemN"/>
    <property type="match status" value="1"/>
</dbReference>
<dbReference type="CDD" id="cd01335">
    <property type="entry name" value="Radical_SAM"/>
    <property type="match status" value="1"/>
</dbReference>
<evidence type="ECO:0000256" key="12">
    <source>
        <dbReference type="ARBA" id="ARBA00023244"/>
    </source>
</evidence>
<evidence type="ECO:0000256" key="14">
    <source>
        <dbReference type="ARBA" id="ARBA00048321"/>
    </source>
</evidence>
<evidence type="ECO:0000256" key="1">
    <source>
        <dbReference type="ARBA" id="ARBA00004496"/>
    </source>
</evidence>
<dbReference type="Proteomes" id="UP001163255">
    <property type="component" value="Chromosome"/>
</dbReference>
<dbReference type="Pfam" id="PF04055">
    <property type="entry name" value="Radical_SAM"/>
    <property type="match status" value="1"/>
</dbReference>
<dbReference type="PROSITE" id="PS51918">
    <property type="entry name" value="RADICAL_SAM"/>
    <property type="match status" value="1"/>
</dbReference>
<reference evidence="17" key="1">
    <citation type="submission" date="2022-10" db="EMBL/GenBank/DDBJ databases">
        <title>Completed Genome Sequence of two octocoral isolated bacterium, Endozoicomonas euniceicola EF212T and Endozoicomonas gorgoniicola PS125T.</title>
        <authorList>
            <person name="Chiou Y.-J."/>
            <person name="Chen Y.-H."/>
        </authorList>
    </citation>
    <scope>NUCLEOTIDE SEQUENCE</scope>
    <source>
        <strain evidence="17">EF212</strain>
    </source>
</reference>
<comment type="catalytic activity">
    <reaction evidence="14 15">
        <text>coproporphyrinogen III + 2 S-adenosyl-L-methionine = protoporphyrinogen IX + 2 5'-deoxyadenosine + 2 L-methionine + 2 CO2</text>
        <dbReference type="Rhea" id="RHEA:15425"/>
        <dbReference type="ChEBI" id="CHEBI:16526"/>
        <dbReference type="ChEBI" id="CHEBI:17319"/>
        <dbReference type="ChEBI" id="CHEBI:57307"/>
        <dbReference type="ChEBI" id="CHEBI:57309"/>
        <dbReference type="ChEBI" id="CHEBI:57844"/>
        <dbReference type="ChEBI" id="CHEBI:59789"/>
        <dbReference type="EC" id="1.3.98.3"/>
    </reaction>
</comment>
<evidence type="ECO:0000256" key="5">
    <source>
        <dbReference type="ARBA" id="ARBA00022485"/>
    </source>
</evidence>
<comment type="pathway">
    <text evidence="2 15">Porphyrin-containing compound metabolism; protoporphyrin-IX biosynthesis; protoporphyrinogen-IX from coproporphyrinogen-III (AdoMet route): step 1/1.</text>
</comment>
<dbReference type="PANTHER" id="PTHR13932:SF6">
    <property type="entry name" value="OXYGEN-INDEPENDENT COPROPORPHYRINOGEN III OXIDASE"/>
    <property type="match status" value="1"/>
</dbReference>
<keyword evidence="9 15" id="KW-0560">Oxidoreductase</keyword>
<keyword evidence="18" id="KW-1185">Reference proteome</keyword>
<evidence type="ECO:0000256" key="7">
    <source>
        <dbReference type="ARBA" id="ARBA00022691"/>
    </source>
</evidence>
<evidence type="ECO:0000256" key="2">
    <source>
        <dbReference type="ARBA" id="ARBA00004785"/>
    </source>
</evidence>
<dbReference type="Gene3D" id="3.80.30.20">
    <property type="entry name" value="tm_1862 like domain"/>
    <property type="match status" value="1"/>
</dbReference>
<comment type="subcellular location">
    <subcellularLocation>
        <location evidence="1 15">Cytoplasm</location>
    </subcellularLocation>
</comment>
<dbReference type="GO" id="GO:0051989">
    <property type="term" value="F:coproporphyrinogen dehydrogenase activity"/>
    <property type="evidence" value="ECO:0007669"/>
    <property type="project" value="UniProtKB-EC"/>
</dbReference>
<accession>A0ABY6GYH9</accession>
<dbReference type="InterPro" id="IPR006638">
    <property type="entry name" value="Elp3/MiaA/NifB-like_rSAM"/>
</dbReference>
<keyword evidence="5 15" id="KW-0004">4Fe-4S</keyword>
<dbReference type="InterPro" id="IPR023404">
    <property type="entry name" value="rSAM_horseshoe"/>
</dbReference>
<evidence type="ECO:0000256" key="13">
    <source>
        <dbReference type="ARBA" id="ARBA00024295"/>
    </source>
</evidence>
<evidence type="ECO:0000256" key="4">
    <source>
        <dbReference type="ARBA" id="ARBA00011245"/>
    </source>
</evidence>
<evidence type="ECO:0000313" key="17">
    <source>
        <dbReference type="EMBL" id="UYM17071.1"/>
    </source>
</evidence>
<protein>
    <recommendedName>
        <fullName evidence="15">Coproporphyrinogen-III oxidase</fullName>
        <ecNumber evidence="15">1.3.98.3</ecNumber>
    </recommendedName>
</protein>
<dbReference type="EC" id="1.3.98.3" evidence="15"/>
<dbReference type="PIRSF" id="PIRSF000167">
    <property type="entry name" value="HemN"/>
    <property type="match status" value="1"/>
</dbReference>
<keyword evidence="12 15" id="KW-0627">Porphyrin biosynthesis</keyword>
<keyword evidence="7 15" id="KW-0949">S-adenosyl-L-methionine</keyword>
<evidence type="ECO:0000256" key="11">
    <source>
        <dbReference type="ARBA" id="ARBA00023014"/>
    </source>
</evidence>
<feature type="domain" description="Radical SAM core" evidence="16">
    <location>
        <begin position="48"/>
        <end position="284"/>
    </location>
</feature>
<keyword evidence="8 15" id="KW-0479">Metal-binding</keyword>
<evidence type="ECO:0000256" key="3">
    <source>
        <dbReference type="ARBA" id="ARBA00005493"/>
    </source>
</evidence>
<dbReference type="RefSeq" id="WP_262599521.1">
    <property type="nucleotide sequence ID" value="NZ_CP103300.1"/>
</dbReference>
<dbReference type="SUPFAM" id="SSF102114">
    <property type="entry name" value="Radical SAM enzymes"/>
    <property type="match status" value="1"/>
</dbReference>
<keyword evidence="6 15" id="KW-0963">Cytoplasm</keyword>
<evidence type="ECO:0000256" key="8">
    <source>
        <dbReference type="ARBA" id="ARBA00022723"/>
    </source>
</evidence>
<organism evidence="17 18">
    <name type="scientific">Endozoicomonas euniceicola</name>
    <dbReference type="NCBI Taxonomy" id="1234143"/>
    <lineage>
        <taxon>Bacteria</taxon>
        <taxon>Pseudomonadati</taxon>
        <taxon>Pseudomonadota</taxon>
        <taxon>Gammaproteobacteria</taxon>
        <taxon>Oceanospirillales</taxon>
        <taxon>Endozoicomonadaceae</taxon>
        <taxon>Endozoicomonas</taxon>
    </lineage>
</organism>
<dbReference type="SFLD" id="SFLDS00029">
    <property type="entry name" value="Radical_SAM"/>
    <property type="match status" value="1"/>
</dbReference>
<keyword evidence="10 15" id="KW-0408">Iron</keyword>
<dbReference type="InterPro" id="IPR004558">
    <property type="entry name" value="Coprogen_oxidase_HemN"/>
</dbReference>
<comment type="cofactor">
    <cofactor evidence="15">
        <name>[4Fe-4S] cluster</name>
        <dbReference type="ChEBI" id="CHEBI:49883"/>
    </cofactor>
    <text evidence="15">Binds 1 [4Fe-4S] cluster. The cluster is coordinated with 3 cysteines and an exchangeable S-adenosyl-L-methionine.</text>
</comment>
<evidence type="ECO:0000256" key="10">
    <source>
        <dbReference type="ARBA" id="ARBA00023004"/>
    </source>
</evidence>
<dbReference type="InterPro" id="IPR058240">
    <property type="entry name" value="rSAM_sf"/>
</dbReference>
<comment type="function">
    <text evidence="13">Involved in the heme biosynthesis. Catalyzes the anaerobic oxidative decarboxylation of propionate groups of rings A and B of coproporphyrinogen III to yield the vinyl groups in protoporphyrinogen IX.</text>
</comment>
<keyword evidence="11 15" id="KW-0411">Iron-sulfur</keyword>
<dbReference type="SFLD" id="SFLDF00277">
    <property type="entry name" value="oxygen-independent_coproporphy"/>
    <property type="match status" value="1"/>
</dbReference>
<gene>
    <name evidence="17" type="primary">hemN</name>
    <name evidence="17" type="ORF">NX720_03845</name>
</gene>
<dbReference type="InterPro" id="IPR007197">
    <property type="entry name" value="rSAM"/>
</dbReference>
<name>A0ABY6GYH9_9GAMM</name>
<sequence length="461" mass="53081">MNNAPVWDTGLINKYDLSGPRYTSYPTAVEFSDDFDRQYYQSSAWLSSATGKPLSLYFHIPFCQHVCYYCACNKIVTKRREQADTYLNYLFKEIELQADLYNEEQEVQQLHLGGGTPTFLNQEQISALINKVSEHFKLSHGNDIDYSIELDPREVDWPMMSTLRDLGFSRISIGVQDLDPGVQQAVNRVQCETQIKSVLDAARTMAFKSVHMDLIYGLPHQTLDGFLTTIDKVIAMQPDRLSLFNYAHLPHRFMPQRRINESDLPPADVKLQILQQATRKLLDSGYVYIGMDHFALPDDELAMAQEDGTLHRNFQGYTTHSQCDLVGMGVSSISKVGNTYVQNHTDMTEYQSALEQNLLPIKRGLKMNKDDRIRQRVINELICHFRMEPAKIEQQYTIDFPSYFLSELINLKPLEQDGLITITPEALEVSPAGKLLIRNICMMFDQYYQKQKNMKFFSKTI</sequence>
<evidence type="ECO:0000256" key="15">
    <source>
        <dbReference type="PIRNR" id="PIRNR000167"/>
    </source>
</evidence>
<evidence type="ECO:0000256" key="6">
    <source>
        <dbReference type="ARBA" id="ARBA00022490"/>
    </source>
</evidence>
<dbReference type="EMBL" id="CP103300">
    <property type="protein sequence ID" value="UYM17071.1"/>
    <property type="molecule type" value="Genomic_DNA"/>
</dbReference>
<dbReference type="InterPro" id="IPR010723">
    <property type="entry name" value="HemN_C"/>
</dbReference>
<comment type="similarity">
    <text evidence="3 15">Belongs to the anaerobic coproporphyrinogen-III oxidase family.</text>
</comment>
<evidence type="ECO:0000256" key="9">
    <source>
        <dbReference type="ARBA" id="ARBA00023002"/>
    </source>
</evidence>
<evidence type="ECO:0000313" key="18">
    <source>
        <dbReference type="Proteomes" id="UP001163255"/>
    </source>
</evidence>
<evidence type="ECO:0000259" key="16">
    <source>
        <dbReference type="PROSITE" id="PS51918"/>
    </source>
</evidence>
<dbReference type="Pfam" id="PF06969">
    <property type="entry name" value="HemN_C"/>
    <property type="match status" value="1"/>
</dbReference>
<proteinExistence type="inferred from homology"/>
<dbReference type="PANTHER" id="PTHR13932">
    <property type="entry name" value="COPROPORPHYRINIGEN III OXIDASE"/>
    <property type="match status" value="1"/>
</dbReference>
<dbReference type="SMART" id="SM00729">
    <property type="entry name" value="Elp3"/>
    <property type="match status" value="1"/>
</dbReference>
<comment type="subunit">
    <text evidence="4">Monomer.</text>
</comment>
<dbReference type="InterPro" id="IPR034505">
    <property type="entry name" value="Coproporphyrinogen-III_oxidase"/>
</dbReference>
<dbReference type="Gene3D" id="1.10.10.920">
    <property type="match status" value="1"/>
</dbReference>